<dbReference type="InterPro" id="IPR002781">
    <property type="entry name" value="TM_pro_TauE-like"/>
</dbReference>
<keyword evidence="7 8" id="KW-0472">Membrane</keyword>
<dbReference type="GO" id="GO:0005886">
    <property type="term" value="C:plasma membrane"/>
    <property type="evidence" value="ECO:0007669"/>
    <property type="project" value="UniProtKB-SubCell"/>
</dbReference>
<feature type="transmembrane region" description="Helical" evidence="8">
    <location>
        <begin position="136"/>
        <end position="161"/>
    </location>
</feature>
<organism evidence="9 10">
    <name type="scientific">Ferrovibrio terrae</name>
    <dbReference type="NCBI Taxonomy" id="2594003"/>
    <lineage>
        <taxon>Bacteria</taxon>
        <taxon>Pseudomonadati</taxon>
        <taxon>Pseudomonadota</taxon>
        <taxon>Alphaproteobacteria</taxon>
        <taxon>Rhodospirillales</taxon>
        <taxon>Rhodospirillaceae</taxon>
        <taxon>Ferrovibrio</taxon>
    </lineage>
</organism>
<feature type="transmembrane region" description="Helical" evidence="8">
    <location>
        <begin position="105"/>
        <end position="124"/>
    </location>
</feature>
<keyword evidence="10" id="KW-1185">Reference proteome</keyword>
<feature type="transmembrane region" description="Helical" evidence="8">
    <location>
        <begin position="173"/>
        <end position="191"/>
    </location>
</feature>
<evidence type="ECO:0000256" key="2">
    <source>
        <dbReference type="ARBA" id="ARBA00009142"/>
    </source>
</evidence>
<dbReference type="Pfam" id="PF01925">
    <property type="entry name" value="TauE"/>
    <property type="match status" value="1"/>
</dbReference>
<dbReference type="OrthoDB" id="9800873at2"/>
<evidence type="ECO:0000313" key="9">
    <source>
        <dbReference type="EMBL" id="QDO99331.1"/>
    </source>
</evidence>
<evidence type="ECO:0000256" key="5">
    <source>
        <dbReference type="ARBA" id="ARBA00022692"/>
    </source>
</evidence>
<sequence length="255" mass="26930">MSFPVALPFEPVLLLWVGAVFLLAGMVKGTIGLGLPSISLGLLAATMDLRLAMILLLAPNAITNLWQAFVGGHFRMLLKRLWLFLLCAAVAIWLGSAALELVDAKALGALLGLLLVVYALLGLARPPLSLPARHEIWAGPLVGGINGVLTGLTGSFVVPGVPYLQALGLTRDQLVQAMGMLFMASTLGLGASLGGRNMLSLDLLLLSGLCVLPALLGMVIGQRLRDRLSEAAFRKAFYGALLLLGGYIVARWLLQ</sequence>
<protein>
    <recommendedName>
        <fullName evidence="8">Probable membrane transporter protein</fullName>
    </recommendedName>
</protein>
<evidence type="ECO:0000256" key="3">
    <source>
        <dbReference type="ARBA" id="ARBA00022448"/>
    </source>
</evidence>
<evidence type="ECO:0000256" key="6">
    <source>
        <dbReference type="ARBA" id="ARBA00022989"/>
    </source>
</evidence>
<evidence type="ECO:0000313" key="10">
    <source>
        <dbReference type="Proteomes" id="UP000317496"/>
    </source>
</evidence>
<keyword evidence="6 8" id="KW-1133">Transmembrane helix</keyword>
<evidence type="ECO:0000256" key="7">
    <source>
        <dbReference type="ARBA" id="ARBA00023136"/>
    </source>
</evidence>
<feature type="transmembrane region" description="Helical" evidence="8">
    <location>
        <begin position="203"/>
        <end position="224"/>
    </location>
</feature>
<dbReference type="InterPro" id="IPR052017">
    <property type="entry name" value="TSUP"/>
</dbReference>
<feature type="transmembrane region" description="Helical" evidence="8">
    <location>
        <begin position="12"/>
        <end position="31"/>
    </location>
</feature>
<feature type="transmembrane region" description="Helical" evidence="8">
    <location>
        <begin position="81"/>
        <end position="99"/>
    </location>
</feature>
<name>A0A516H6J1_9PROT</name>
<feature type="transmembrane region" description="Helical" evidence="8">
    <location>
        <begin position="51"/>
        <end position="69"/>
    </location>
</feature>
<keyword evidence="3" id="KW-0813">Transport</keyword>
<evidence type="ECO:0000256" key="8">
    <source>
        <dbReference type="RuleBase" id="RU363041"/>
    </source>
</evidence>
<keyword evidence="5 8" id="KW-0812">Transmembrane</keyword>
<proteinExistence type="inferred from homology"/>
<comment type="subcellular location">
    <subcellularLocation>
        <location evidence="1 8">Cell membrane</location>
        <topology evidence="1 8">Multi-pass membrane protein</topology>
    </subcellularLocation>
</comment>
<dbReference type="PANTHER" id="PTHR30269:SF32">
    <property type="entry name" value="MEMBRANE TRANSPORTER PROTEIN-RELATED"/>
    <property type="match status" value="1"/>
</dbReference>
<dbReference type="AlphaFoldDB" id="A0A516H6J1"/>
<dbReference type="PANTHER" id="PTHR30269">
    <property type="entry name" value="TRANSMEMBRANE PROTEIN YFCA"/>
    <property type="match status" value="1"/>
</dbReference>
<keyword evidence="4 8" id="KW-1003">Cell membrane</keyword>
<feature type="transmembrane region" description="Helical" evidence="8">
    <location>
        <begin position="236"/>
        <end position="254"/>
    </location>
</feature>
<dbReference type="EMBL" id="CP041636">
    <property type="protein sequence ID" value="QDO99331.1"/>
    <property type="molecule type" value="Genomic_DNA"/>
</dbReference>
<gene>
    <name evidence="9" type="ORF">FNB15_19525</name>
</gene>
<dbReference type="RefSeq" id="WP_144258327.1">
    <property type="nucleotide sequence ID" value="NZ_CP041636.1"/>
</dbReference>
<dbReference type="KEGG" id="fer:FNB15_19525"/>
<dbReference type="Proteomes" id="UP000317496">
    <property type="component" value="Chromosome"/>
</dbReference>
<evidence type="ECO:0000256" key="1">
    <source>
        <dbReference type="ARBA" id="ARBA00004651"/>
    </source>
</evidence>
<comment type="similarity">
    <text evidence="2 8">Belongs to the 4-toluene sulfonate uptake permease (TSUP) (TC 2.A.102) family.</text>
</comment>
<reference evidence="9 10" key="1">
    <citation type="submission" date="2019-07" db="EMBL/GenBank/DDBJ databases">
        <title>Genome sequencing for Ferrovibrio sp. K5.</title>
        <authorList>
            <person name="Park S.-J."/>
        </authorList>
    </citation>
    <scope>NUCLEOTIDE SEQUENCE [LARGE SCALE GENOMIC DNA]</scope>
    <source>
        <strain evidence="9 10">K5</strain>
    </source>
</reference>
<evidence type="ECO:0000256" key="4">
    <source>
        <dbReference type="ARBA" id="ARBA00022475"/>
    </source>
</evidence>
<accession>A0A516H6J1</accession>